<dbReference type="InterPro" id="IPR018958">
    <property type="entry name" value="Knr4/Smi1-like_dom"/>
</dbReference>
<keyword evidence="3" id="KW-1185">Reference proteome</keyword>
<evidence type="ECO:0000313" key="2">
    <source>
        <dbReference type="EMBL" id="RKT53624.1"/>
    </source>
</evidence>
<evidence type="ECO:0000259" key="1">
    <source>
        <dbReference type="Pfam" id="PF09346"/>
    </source>
</evidence>
<organism evidence="2 3">
    <name type="scientific">Saccharothrix australiensis</name>
    <dbReference type="NCBI Taxonomy" id="2072"/>
    <lineage>
        <taxon>Bacteria</taxon>
        <taxon>Bacillati</taxon>
        <taxon>Actinomycetota</taxon>
        <taxon>Actinomycetes</taxon>
        <taxon>Pseudonocardiales</taxon>
        <taxon>Pseudonocardiaceae</taxon>
        <taxon>Saccharothrix</taxon>
    </lineage>
</organism>
<feature type="domain" description="Knr4/Smi1-like" evidence="1">
    <location>
        <begin position="25"/>
        <end position="137"/>
    </location>
</feature>
<dbReference type="SUPFAM" id="SSF160631">
    <property type="entry name" value="SMI1/KNR4-like"/>
    <property type="match status" value="1"/>
</dbReference>
<reference evidence="2 3" key="1">
    <citation type="submission" date="2018-10" db="EMBL/GenBank/DDBJ databases">
        <title>Sequencing the genomes of 1000 actinobacteria strains.</title>
        <authorList>
            <person name="Klenk H.-P."/>
        </authorList>
    </citation>
    <scope>NUCLEOTIDE SEQUENCE [LARGE SCALE GENOMIC DNA]</scope>
    <source>
        <strain evidence="2 3">DSM 43800</strain>
    </source>
</reference>
<dbReference type="Pfam" id="PF09346">
    <property type="entry name" value="SMI1_KNR4"/>
    <property type="match status" value="1"/>
</dbReference>
<dbReference type="EMBL" id="RBXO01000001">
    <property type="protein sequence ID" value="RKT53624.1"/>
    <property type="molecule type" value="Genomic_DNA"/>
</dbReference>
<name>A0A495VWN5_9PSEU</name>
<protein>
    <recommendedName>
        <fullName evidence="1">Knr4/Smi1-like domain-containing protein</fullName>
    </recommendedName>
</protein>
<dbReference type="AlphaFoldDB" id="A0A495VWN5"/>
<sequence length="152" mass="16502">MPHTMSSFVATLLDSGIATADTVRGCTPAEVAEVRADQRVEWLPAQYEEFLLTAGRQAGDLLRGTDFFYPTVLGLADDGRELLDENDAADLLPEGAVVVGMHQGYELYWLAPSGELSWYKEGATTVHRTWPSLLDFLVDQAEAQAVARGGAT</sequence>
<dbReference type="InterPro" id="IPR037883">
    <property type="entry name" value="Knr4/Smi1-like_sf"/>
</dbReference>
<proteinExistence type="predicted"/>
<gene>
    <name evidence="2" type="ORF">C8E97_2196</name>
</gene>
<accession>A0A495VWN5</accession>
<dbReference type="Proteomes" id="UP000282084">
    <property type="component" value="Unassembled WGS sequence"/>
</dbReference>
<evidence type="ECO:0000313" key="3">
    <source>
        <dbReference type="Proteomes" id="UP000282084"/>
    </source>
</evidence>
<comment type="caution">
    <text evidence="2">The sequence shown here is derived from an EMBL/GenBank/DDBJ whole genome shotgun (WGS) entry which is preliminary data.</text>
</comment>